<accession>A0A2W4VZX5</accession>
<evidence type="ECO:0000259" key="2">
    <source>
        <dbReference type="PROSITE" id="PS50206"/>
    </source>
</evidence>
<dbReference type="Pfam" id="PF11127">
    <property type="entry name" value="YgaP-like_TM"/>
    <property type="match status" value="1"/>
</dbReference>
<sequence>MTNQISNTRLQTVDAATLKQWLDHNQVILIDVREPSEYAAERIDGAKLVPLSKLDINQIPFGGDKDIVLQCQTGNRSGQAAQQILASGIETVTHLEGGLNAWKQRGYPIRFNRNAPISINRQVQIAAGSLTFVSTILGAFVSPLFLIISGFVGAGLVFSGITNTCVMGTLLSKLPYNQVR</sequence>
<comment type="caution">
    <text evidence="3">The sequence shown here is derived from an EMBL/GenBank/DDBJ whole genome shotgun (WGS) entry which is preliminary data.</text>
</comment>
<reference evidence="3 4" key="1">
    <citation type="submission" date="2018-04" db="EMBL/GenBank/DDBJ databases">
        <authorList>
            <person name="Go L.Y."/>
            <person name="Mitchell J.A."/>
        </authorList>
    </citation>
    <scope>NUCLEOTIDE SEQUENCE [LARGE SCALE GENOMIC DNA]</scope>
    <source>
        <strain evidence="3">ULC066bin1</strain>
    </source>
</reference>
<name>A0A2W4VZX5_9CYAN</name>
<dbReference type="InterPro" id="IPR050229">
    <property type="entry name" value="GlpE_sulfurtransferase"/>
</dbReference>
<proteinExistence type="predicted"/>
<dbReference type="Gene3D" id="6.10.140.1340">
    <property type="match status" value="1"/>
</dbReference>
<feature type="domain" description="Rhodanese" evidence="2">
    <location>
        <begin position="23"/>
        <end position="111"/>
    </location>
</feature>
<feature type="transmembrane region" description="Helical" evidence="1">
    <location>
        <begin position="147"/>
        <end position="171"/>
    </location>
</feature>
<protein>
    <recommendedName>
        <fullName evidence="2">Rhodanese domain-containing protein</fullName>
    </recommendedName>
</protein>
<dbReference type="EMBL" id="QBML01000027">
    <property type="protein sequence ID" value="PZO37892.1"/>
    <property type="molecule type" value="Genomic_DNA"/>
</dbReference>
<evidence type="ECO:0000256" key="1">
    <source>
        <dbReference type="SAM" id="Phobius"/>
    </source>
</evidence>
<evidence type="ECO:0000313" key="4">
    <source>
        <dbReference type="Proteomes" id="UP000249467"/>
    </source>
</evidence>
<dbReference type="Pfam" id="PF00581">
    <property type="entry name" value="Rhodanese"/>
    <property type="match status" value="1"/>
</dbReference>
<dbReference type="InterPro" id="IPR036873">
    <property type="entry name" value="Rhodanese-like_dom_sf"/>
</dbReference>
<keyword evidence="1" id="KW-0472">Membrane</keyword>
<evidence type="ECO:0000313" key="3">
    <source>
        <dbReference type="EMBL" id="PZO37892.1"/>
    </source>
</evidence>
<dbReference type="SMART" id="SM00450">
    <property type="entry name" value="RHOD"/>
    <property type="match status" value="1"/>
</dbReference>
<dbReference type="PROSITE" id="PS50206">
    <property type="entry name" value="RHODANESE_3"/>
    <property type="match status" value="1"/>
</dbReference>
<organism evidence="3 4">
    <name type="scientific">Pseudanabaena frigida</name>
    <dbReference type="NCBI Taxonomy" id="945775"/>
    <lineage>
        <taxon>Bacteria</taxon>
        <taxon>Bacillati</taxon>
        <taxon>Cyanobacteriota</taxon>
        <taxon>Cyanophyceae</taxon>
        <taxon>Pseudanabaenales</taxon>
        <taxon>Pseudanabaenaceae</taxon>
        <taxon>Pseudanabaena</taxon>
    </lineage>
</organism>
<dbReference type="Gene3D" id="3.40.250.10">
    <property type="entry name" value="Rhodanese-like domain"/>
    <property type="match status" value="1"/>
</dbReference>
<reference evidence="3 4" key="2">
    <citation type="submission" date="2018-06" db="EMBL/GenBank/DDBJ databases">
        <title>Metagenomic assembly of (sub)arctic Cyanobacteria and their associated microbiome from non-axenic cultures.</title>
        <authorList>
            <person name="Baurain D."/>
        </authorList>
    </citation>
    <scope>NUCLEOTIDE SEQUENCE [LARGE SCALE GENOMIC DNA]</scope>
    <source>
        <strain evidence="3">ULC066bin1</strain>
    </source>
</reference>
<dbReference type="SUPFAM" id="SSF52821">
    <property type="entry name" value="Rhodanese/Cell cycle control phosphatase"/>
    <property type="match status" value="1"/>
</dbReference>
<keyword evidence="1" id="KW-1133">Transmembrane helix</keyword>
<dbReference type="CDD" id="cd00158">
    <property type="entry name" value="RHOD"/>
    <property type="match status" value="1"/>
</dbReference>
<gene>
    <name evidence="3" type="ORF">DCF19_17670</name>
</gene>
<dbReference type="PANTHER" id="PTHR43031">
    <property type="entry name" value="FAD-DEPENDENT OXIDOREDUCTASE"/>
    <property type="match status" value="1"/>
</dbReference>
<dbReference type="InterPro" id="IPR021309">
    <property type="entry name" value="YgaP-like_TM"/>
</dbReference>
<keyword evidence="1" id="KW-0812">Transmembrane</keyword>
<feature type="transmembrane region" description="Helical" evidence="1">
    <location>
        <begin position="123"/>
        <end position="141"/>
    </location>
</feature>
<dbReference type="PANTHER" id="PTHR43031:SF1">
    <property type="entry name" value="PYRIDINE NUCLEOTIDE-DISULPHIDE OXIDOREDUCTASE"/>
    <property type="match status" value="1"/>
</dbReference>
<dbReference type="InterPro" id="IPR001763">
    <property type="entry name" value="Rhodanese-like_dom"/>
</dbReference>
<dbReference type="Proteomes" id="UP000249467">
    <property type="component" value="Unassembled WGS sequence"/>
</dbReference>
<dbReference type="AlphaFoldDB" id="A0A2W4VZX5"/>